<proteinExistence type="predicted"/>
<accession>A0AAE8XTJ9</accession>
<dbReference type="Proteomes" id="UP000827392">
    <property type="component" value="Segment"/>
</dbReference>
<evidence type="ECO:0000313" key="1">
    <source>
        <dbReference type="EMBL" id="UBF20312.1"/>
    </source>
</evidence>
<protein>
    <submittedName>
        <fullName evidence="1">Uncharacterized protein</fullName>
    </submittedName>
</protein>
<keyword evidence="2" id="KW-1185">Reference proteome</keyword>
<sequence>MSVETNDSDGDRELIGIERREALVETWGVDTEVFEMPHASDDNPFRSMPSGIHFEGYHHDDRCPECNRGGRDKGVLSDYTGGLAGGYMTVYLCESCLSVWLKSFGWSADRDYPENHIFHPKNR</sequence>
<organism evidence="1 2">
    <name type="scientific">Halorubrum sodomense tailed virus 4</name>
    <dbReference type="NCBI Taxonomy" id="2878013"/>
    <lineage>
        <taxon>Viruses</taxon>
        <taxon>Duplodnaviria</taxon>
        <taxon>Heunggongvirae</taxon>
        <taxon>Uroviricota</taxon>
        <taxon>Caudoviricetes</taxon>
        <taxon>Thumleimavirales</taxon>
        <taxon>Hafunaviridae</taxon>
        <taxon>Haloferacalesvirus</taxon>
        <taxon>Haloferacalesvirus samutsakhonense</taxon>
        <taxon>Haloferacalesvirus HSTV4</taxon>
    </lineage>
</organism>
<gene>
    <name evidence="1" type="ORF">HSTV-4_gp105</name>
</gene>
<reference evidence="1 2" key="1">
    <citation type="submission" date="2021-05" db="EMBL/GenBank/DDBJ databases">
        <title>Diversity, taxonomy and evolution of archaeal viruses of the class Caudoviricetes.</title>
        <authorList>
            <person name="Liu Y."/>
            <person name="Demina T.A."/>
            <person name="Roux S."/>
            <person name="Aiewsakun P."/>
            <person name="Kazlauskas D."/>
            <person name="Simmonds P."/>
            <person name="Prangishvili D."/>
            <person name="Oksanen H.M."/>
            <person name="Krupovic M."/>
        </authorList>
    </citation>
    <scope>NUCLEOTIDE SEQUENCE [LARGE SCALE GENOMIC DNA]</scope>
    <source>
        <strain evidence="1">HSTV-4/6</strain>
    </source>
</reference>
<name>A0AAE8XTJ9_9CAUD</name>
<evidence type="ECO:0000313" key="2">
    <source>
        <dbReference type="Proteomes" id="UP000827392"/>
    </source>
</evidence>
<dbReference type="EMBL" id="MZ334501">
    <property type="protein sequence ID" value="UBF20312.1"/>
    <property type="molecule type" value="Genomic_DNA"/>
</dbReference>